<dbReference type="EMBL" id="AUZX01001435">
    <property type="protein sequence ID" value="EQD79105.1"/>
    <property type="molecule type" value="Genomic_DNA"/>
</dbReference>
<proteinExistence type="predicted"/>
<keyword evidence="1" id="KW-1133">Transmembrane helix</keyword>
<protein>
    <submittedName>
        <fullName evidence="2">Uncharacterized protein</fullName>
    </submittedName>
</protein>
<reference evidence="2" key="1">
    <citation type="submission" date="2013-08" db="EMBL/GenBank/DDBJ databases">
        <authorList>
            <person name="Mendez C."/>
            <person name="Richter M."/>
            <person name="Ferrer M."/>
            <person name="Sanchez J."/>
        </authorList>
    </citation>
    <scope>NUCLEOTIDE SEQUENCE</scope>
</reference>
<sequence length="170" mass="18185">ELLMASNGKNKFPTSQRLGWGLGIFFLVGTLLGALPSEGYFKPNGFFTMITSMAKNRQPEVFSNLLNAAANITEGRGSIISLILISLGLIIATALIVAPSSVATIYLTIIASLVMWATVMDFGVFSPTGTDFNSGLPIIMVSIALLMEKRKNLSNIDEPVKSVSDKVLLS</sequence>
<evidence type="ECO:0000313" key="2">
    <source>
        <dbReference type="EMBL" id="EQD79105.1"/>
    </source>
</evidence>
<reference evidence="2" key="2">
    <citation type="journal article" date="2014" name="ISME J.">
        <title>Microbial stratification in low pH oxic and suboxic macroscopic growths along an acid mine drainage.</title>
        <authorList>
            <person name="Mendez-Garcia C."/>
            <person name="Mesa V."/>
            <person name="Sprenger R.R."/>
            <person name="Richter M."/>
            <person name="Diez M.S."/>
            <person name="Solano J."/>
            <person name="Bargiela R."/>
            <person name="Golyshina O.V."/>
            <person name="Manteca A."/>
            <person name="Ramos J.L."/>
            <person name="Gallego J.R."/>
            <person name="Llorente I."/>
            <person name="Martins Dos Santos V.A."/>
            <person name="Jensen O.N."/>
            <person name="Pelaez A.I."/>
            <person name="Sanchez J."/>
            <person name="Ferrer M."/>
        </authorList>
    </citation>
    <scope>NUCLEOTIDE SEQUENCE</scope>
</reference>
<accession>T1DAE6</accession>
<dbReference type="AlphaFoldDB" id="T1DAE6"/>
<feature type="transmembrane region" description="Helical" evidence="1">
    <location>
        <begin position="18"/>
        <end position="35"/>
    </location>
</feature>
<feature type="transmembrane region" description="Helical" evidence="1">
    <location>
        <begin position="105"/>
        <end position="126"/>
    </location>
</feature>
<feature type="non-terminal residue" evidence="2">
    <location>
        <position position="1"/>
    </location>
</feature>
<organism evidence="2">
    <name type="scientific">mine drainage metagenome</name>
    <dbReference type="NCBI Taxonomy" id="410659"/>
    <lineage>
        <taxon>unclassified sequences</taxon>
        <taxon>metagenomes</taxon>
        <taxon>ecological metagenomes</taxon>
    </lineage>
</organism>
<name>T1DAE6_9ZZZZ</name>
<gene>
    <name evidence="2" type="ORF">B1A_01911</name>
</gene>
<evidence type="ECO:0000256" key="1">
    <source>
        <dbReference type="SAM" id="Phobius"/>
    </source>
</evidence>
<feature type="transmembrane region" description="Helical" evidence="1">
    <location>
        <begin position="79"/>
        <end position="98"/>
    </location>
</feature>
<keyword evidence="1" id="KW-0812">Transmembrane</keyword>
<keyword evidence="1" id="KW-0472">Membrane</keyword>
<comment type="caution">
    <text evidence="2">The sequence shown here is derived from an EMBL/GenBank/DDBJ whole genome shotgun (WGS) entry which is preliminary data.</text>
</comment>